<dbReference type="SMART" id="SM00408">
    <property type="entry name" value="IGc2"/>
    <property type="match status" value="5"/>
</dbReference>
<reference evidence="7" key="1">
    <citation type="submission" date="2025-08" db="UniProtKB">
        <authorList>
            <consortium name="Ensembl"/>
        </authorList>
    </citation>
    <scope>IDENTIFICATION</scope>
</reference>
<dbReference type="Pfam" id="PF13895">
    <property type="entry name" value="Ig_2"/>
    <property type="match status" value="4"/>
</dbReference>
<feature type="domain" description="Ig-like" evidence="6">
    <location>
        <begin position="255"/>
        <end position="332"/>
    </location>
</feature>
<evidence type="ECO:0000256" key="3">
    <source>
        <dbReference type="ARBA" id="ARBA00045430"/>
    </source>
</evidence>
<feature type="region of interest" description="Disordered" evidence="5">
    <location>
        <begin position="199"/>
        <end position="230"/>
    </location>
</feature>
<proteinExistence type="predicted"/>
<reference evidence="7" key="2">
    <citation type="submission" date="2025-09" db="UniProtKB">
        <authorList>
            <consortium name="Ensembl"/>
        </authorList>
    </citation>
    <scope>IDENTIFICATION</scope>
</reference>
<comment type="subunit">
    <text evidence="4">Predominantly monomer of isoform CD22-beta. Also found as heterodimer of isoform CD22-beta and a shorter isoform. Interacts with PTPN6/SHP-1, LYN, SYK, PIK3R1/PIK3R2 and PLCG1 upon phosphorylation. Interacts with GRB2, INPP5D and SHC1 upon phosphorylation. May form a complex with INPP5D/SHIP, GRB2 and SHC1.</text>
</comment>
<dbReference type="InterPro" id="IPR007110">
    <property type="entry name" value="Ig-like_dom"/>
</dbReference>
<dbReference type="SUPFAM" id="SSF48726">
    <property type="entry name" value="Immunoglobulin"/>
    <property type="match status" value="7"/>
</dbReference>
<evidence type="ECO:0000256" key="2">
    <source>
        <dbReference type="ARBA" id="ARBA00041781"/>
    </source>
</evidence>
<feature type="domain" description="Ig-like" evidence="6">
    <location>
        <begin position="429"/>
        <end position="511"/>
    </location>
</feature>
<feature type="domain" description="Ig-like" evidence="6">
    <location>
        <begin position="522"/>
        <end position="613"/>
    </location>
</feature>
<dbReference type="AlphaFoldDB" id="A0A3Q2FXP4"/>
<comment type="function">
    <text evidence="3">Most highly expressed siglec (sialic acid-binding immunoglobulin-like lectin) on B-cells that plays a role in various aspects of B-cell biology including differentiation, antigen presentation, and trafficking to bone marrow. Binds to alpha 2,6-linked sialic acid residues of surface molecules such as CD22 itself, CD45 and IgM in a cis configuration. Can also bind to ligands on other cells as an adhesion molecule in a trans configuration. Acts as an inhibitory coreceptor on the surface of B-cells and inhibits B-cell receptor induced signaling, characterized by inhibition of the calcium mobilization and cellular activation. Mechanistically, the immunoreceptor tyrosine-based inhibitory motif domain is phosphorylated by the Src kinase LYN, which in turn leads to the recruitment of the protein tyrosine phosphatase 1/PTPN6, leading to the negative regulation of BCR signaling. If this negative signaling from is of sufficient strength, apoptosis of the B-cell can be induced.</text>
</comment>
<dbReference type="InterPro" id="IPR036179">
    <property type="entry name" value="Ig-like_dom_sf"/>
</dbReference>
<dbReference type="CDD" id="cd00096">
    <property type="entry name" value="Ig"/>
    <property type="match status" value="1"/>
</dbReference>
<evidence type="ECO:0000256" key="4">
    <source>
        <dbReference type="ARBA" id="ARBA00046458"/>
    </source>
</evidence>
<dbReference type="InterPro" id="IPR056386">
    <property type="entry name" value="Ig_CD22"/>
</dbReference>
<evidence type="ECO:0000259" key="6">
    <source>
        <dbReference type="PROSITE" id="PS50835"/>
    </source>
</evidence>
<dbReference type="OMA" id="DWNNQDL"/>
<dbReference type="Proteomes" id="UP000265020">
    <property type="component" value="Unassembled WGS sequence"/>
</dbReference>
<dbReference type="PANTHER" id="PTHR46013:SF4">
    <property type="entry name" value="B-CELL RECEPTOR CD22-RELATED"/>
    <property type="match status" value="1"/>
</dbReference>
<dbReference type="InterPro" id="IPR003599">
    <property type="entry name" value="Ig_sub"/>
</dbReference>
<accession>A0A3Q2FXP4</accession>
<dbReference type="InterPro" id="IPR013783">
    <property type="entry name" value="Ig-like_fold"/>
</dbReference>
<organism evidence="7 8">
    <name type="scientific">Cyprinodon variegatus</name>
    <name type="common">Sheepshead minnow</name>
    <dbReference type="NCBI Taxonomy" id="28743"/>
    <lineage>
        <taxon>Eukaryota</taxon>
        <taxon>Metazoa</taxon>
        <taxon>Chordata</taxon>
        <taxon>Craniata</taxon>
        <taxon>Vertebrata</taxon>
        <taxon>Euteleostomi</taxon>
        <taxon>Actinopterygii</taxon>
        <taxon>Neopterygii</taxon>
        <taxon>Teleostei</taxon>
        <taxon>Neoteleostei</taxon>
        <taxon>Acanthomorphata</taxon>
        <taxon>Ovalentaria</taxon>
        <taxon>Atherinomorphae</taxon>
        <taxon>Cyprinodontiformes</taxon>
        <taxon>Cyprinodontidae</taxon>
        <taxon>Cyprinodon</taxon>
    </lineage>
</organism>
<evidence type="ECO:0000313" key="7">
    <source>
        <dbReference type="Ensembl" id="ENSCVAP00000012875.1"/>
    </source>
</evidence>
<evidence type="ECO:0000256" key="1">
    <source>
        <dbReference type="ARBA" id="ARBA00040106"/>
    </source>
</evidence>
<feature type="domain" description="Ig-like" evidence="6">
    <location>
        <begin position="4"/>
        <end position="152"/>
    </location>
</feature>
<dbReference type="PROSITE" id="PS50835">
    <property type="entry name" value="IG_LIKE"/>
    <property type="match status" value="7"/>
</dbReference>
<feature type="domain" description="Ig-like" evidence="6">
    <location>
        <begin position="696"/>
        <end position="774"/>
    </location>
</feature>
<sequence>STPPSIPLLKKKTLNKLNHAFLSALESWTVSMDRERTLTAKEGSCIEMKCNPGKEFNQYDAAYWFWMKNANWSEEIKDFVGTIVSSTNESQRSVSAEFKNRVKHISSPKKDKLDLEQVYRILICDLRKSDSGLYQCRFVGNKKWKTDPWNLTVQENACPITFSQPPAVKENIRVTLTCSTLISCDSDLQIDRLNQQFSEESLGSPTKRNNEKTKSISRSLTPSWRDDGSEFSCQTQENMDEYLIRKINLTVEYPPKEVRAMKSPGSVKEGNPVSLTCSAKGTNVTFIWFKSNTKIKDGQLQFSSIKASDSGSYYCKAKNKHGTGNSNTINIDVLFSPKHFTILLKLLNQRHHINIKEGDSITLVCNVNRANPKPESFKWIKVGNDVWYQKEYNLLQIKPEDSGVYQCEAQNTAGLTKSNPFNLEVQYKPKSRVSISATHNKVKVNRFLKMTCNTTANPEPWFSWYRYKQSDSSNWTPLGSKPFLTFNGIQRTDEGCYICNASNTIGQGKVSQPECIQVIFPPTNVKLSLVSKVREGQSVTVNCSAESSPLSGFELKRSSAPDLPPSEMFSSQAAMGQNVFTHTFNATYAHAGFYTCIASNSEGTNSSYQRKLEVEYSPKNVKVEAKPGLEVKENEMFSLKCTAQSNPPAHLFKWITKSKDGKETFLLRFNLLNPYLIIFFNQKVMMSLLNNATDAPKQTTIIKGEEQHLQTGGRFVMLSCSSHCYPSAEYIWYNATDNKKLSHKQNLTVYSQQAGDYYCIAHNEMGQFKSDSVRLFDGKYNLGERSTSTV</sequence>
<evidence type="ECO:0000256" key="5">
    <source>
        <dbReference type="SAM" id="MobiDB-lite"/>
    </source>
</evidence>
<dbReference type="Pfam" id="PF24518">
    <property type="entry name" value="Ig_CD22"/>
    <property type="match status" value="1"/>
</dbReference>
<dbReference type="InterPro" id="IPR003598">
    <property type="entry name" value="Ig_sub2"/>
</dbReference>
<dbReference type="GeneTree" id="ENSGT00940000165428"/>
<protein>
    <recommendedName>
        <fullName evidence="1">B-cell receptor CD22</fullName>
    </recommendedName>
    <alternativeName>
        <fullName evidence="2">Sialic acid-binding Ig-like lectin 2</fullName>
    </alternativeName>
</protein>
<dbReference type="PANTHER" id="PTHR46013">
    <property type="entry name" value="VASCULAR CELL ADHESION MOLECULE 1"/>
    <property type="match status" value="1"/>
</dbReference>
<dbReference type="Ensembl" id="ENSCVAT00000030507.1">
    <property type="protein sequence ID" value="ENSCVAP00000012875.1"/>
    <property type="gene ID" value="ENSCVAG00000015324.1"/>
</dbReference>
<evidence type="ECO:0000313" key="8">
    <source>
        <dbReference type="Proteomes" id="UP000265020"/>
    </source>
</evidence>
<dbReference type="SMART" id="SM00409">
    <property type="entry name" value="IG"/>
    <property type="match status" value="6"/>
</dbReference>
<keyword evidence="8" id="KW-1185">Reference proteome</keyword>
<feature type="domain" description="Ig-like" evidence="6">
    <location>
        <begin position="337"/>
        <end position="422"/>
    </location>
</feature>
<dbReference type="Pfam" id="PF13927">
    <property type="entry name" value="Ig_3"/>
    <property type="match status" value="1"/>
</dbReference>
<dbReference type="Gene3D" id="2.60.40.10">
    <property type="entry name" value="Immunoglobulins"/>
    <property type="match status" value="8"/>
</dbReference>
<name>A0A3Q2FXP4_CYPVA</name>
<feature type="domain" description="Ig-like" evidence="6">
    <location>
        <begin position="618"/>
        <end position="654"/>
    </location>
</feature>